<protein>
    <submittedName>
        <fullName evidence="1">(apollo) hypothetical protein</fullName>
    </submittedName>
</protein>
<keyword evidence="2" id="KW-1185">Reference proteome</keyword>
<dbReference type="OrthoDB" id="8120989at2759"/>
<gene>
    <name evidence="1" type="ORF">PAPOLLO_LOCUS14716</name>
</gene>
<reference evidence="1" key="1">
    <citation type="submission" date="2021-04" db="EMBL/GenBank/DDBJ databases">
        <authorList>
            <person name="Tunstrom K."/>
        </authorList>
    </citation>
    <scope>NUCLEOTIDE SEQUENCE</scope>
</reference>
<proteinExistence type="predicted"/>
<organism evidence="1 2">
    <name type="scientific">Parnassius apollo</name>
    <name type="common">Apollo butterfly</name>
    <name type="synonym">Papilio apollo</name>
    <dbReference type="NCBI Taxonomy" id="110799"/>
    <lineage>
        <taxon>Eukaryota</taxon>
        <taxon>Metazoa</taxon>
        <taxon>Ecdysozoa</taxon>
        <taxon>Arthropoda</taxon>
        <taxon>Hexapoda</taxon>
        <taxon>Insecta</taxon>
        <taxon>Pterygota</taxon>
        <taxon>Neoptera</taxon>
        <taxon>Endopterygota</taxon>
        <taxon>Lepidoptera</taxon>
        <taxon>Glossata</taxon>
        <taxon>Ditrysia</taxon>
        <taxon>Papilionoidea</taxon>
        <taxon>Papilionidae</taxon>
        <taxon>Parnassiinae</taxon>
        <taxon>Parnassini</taxon>
        <taxon>Parnassius</taxon>
        <taxon>Parnassius</taxon>
    </lineage>
</organism>
<dbReference type="AlphaFoldDB" id="A0A8S3X9H6"/>
<accession>A0A8S3X9H6</accession>
<evidence type="ECO:0000313" key="1">
    <source>
        <dbReference type="EMBL" id="CAG5006168.1"/>
    </source>
</evidence>
<comment type="caution">
    <text evidence="1">The sequence shown here is derived from an EMBL/GenBank/DDBJ whole genome shotgun (WGS) entry which is preliminary data.</text>
</comment>
<name>A0A8S3X9H6_PARAO</name>
<dbReference type="EMBL" id="CAJQZP010000978">
    <property type="protein sequence ID" value="CAG5006168.1"/>
    <property type="molecule type" value="Genomic_DNA"/>
</dbReference>
<dbReference type="Proteomes" id="UP000691718">
    <property type="component" value="Unassembled WGS sequence"/>
</dbReference>
<evidence type="ECO:0000313" key="2">
    <source>
        <dbReference type="Proteomes" id="UP000691718"/>
    </source>
</evidence>
<sequence length="114" mass="12454">MSSKRRCVPECVEIEVTVQLDATVENLGIQECTLQDKYDKGNLPAECKKTAGVLIFIDNLFDSINGSFTKKKVFKTSPGTHKGNLPAECKKTAGVLVFIDNLILSMAASQKKGF</sequence>